<dbReference type="PROSITE" id="PS00041">
    <property type="entry name" value="HTH_ARAC_FAMILY_1"/>
    <property type="match status" value="1"/>
</dbReference>
<feature type="domain" description="HTH araC/xylS-type" evidence="4">
    <location>
        <begin position="208"/>
        <end position="309"/>
    </location>
</feature>
<name>A0A0J5ZK85_BURCE</name>
<dbReference type="SMART" id="SM00342">
    <property type="entry name" value="HTH_ARAC"/>
    <property type="match status" value="1"/>
</dbReference>
<evidence type="ECO:0000313" key="6">
    <source>
        <dbReference type="Proteomes" id="UP000036338"/>
    </source>
</evidence>
<keyword evidence="2" id="KW-0238">DNA-binding</keyword>
<dbReference type="PANTHER" id="PTHR46796:SF6">
    <property type="entry name" value="ARAC SUBFAMILY"/>
    <property type="match status" value="1"/>
</dbReference>
<evidence type="ECO:0000256" key="2">
    <source>
        <dbReference type="ARBA" id="ARBA00023125"/>
    </source>
</evidence>
<organism evidence="5 6">
    <name type="scientific">Burkholderia cepacia</name>
    <name type="common">Pseudomonas cepacia</name>
    <dbReference type="NCBI Taxonomy" id="292"/>
    <lineage>
        <taxon>Bacteria</taxon>
        <taxon>Pseudomonadati</taxon>
        <taxon>Pseudomonadota</taxon>
        <taxon>Betaproteobacteria</taxon>
        <taxon>Burkholderiales</taxon>
        <taxon>Burkholderiaceae</taxon>
        <taxon>Burkholderia</taxon>
        <taxon>Burkholderia cepacia complex</taxon>
    </lineage>
</organism>
<dbReference type="PROSITE" id="PS01124">
    <property type="entry name" value="HTH_ARAC_FAMILY_2"/>
    <property type="match status" value="1"/>
</dbReference>
<keyword evidence="1" id="KW-0805">Transcription regulation</keyword>
<comment type="caution">
    <text evidence="5">The sequence shown here is derived from an EMBL/GenBank/DDBJ whole genome shotgun (WGS) entry which is preliminary data.</text>
</comment>
<dbReference type="SUPFAM" id="SSF46689">
    <property type="entry name" value="Homeodomain-like"/>
    <property type="match status" value="1"/>
</dbReference>
<dbReference type="InterPro" id="IPR050204">
    <property type="entry name" value="AraC_XylS_family_regulators"/>
</dbReference>
<gene>
    <name evidence="5" type="ORF">VL15_24430</name>
</gene>
<protein>
    <submittedName>
        <fullName evidence="5">AraC family transcriptional regulator</fullName>
    </submittedName>
</protein>
<evidence type="ECO:0000259" key="4">
    <source>
        <dbReference type="PROSITE" id="PS01124"/>
    </source>
</evidence>
<dbReference type="EMBL" id="LDWR01000042">
    <property type="protein sequence ID" value="KML53740.1"/>
    <property type="molecule type" value="Genomic_DNA"/>
</dbReference>
<dbReference type="GO" id="GO:0043565">
    <property type="term" value="F:sequence-specific DNA binding"/>
    <property type="evidence" value="ECO:0007669"/>
    <property type="project" value="InterPro"/>
</dbReference>
<reference evidence="5 6" key="1">
    <citation type="submission" date="2015-05" db="EMBL/GenBank/DDBJ databases">
        <title>Draft genome of Burkholderia cepacia LK29.</title>
        <authorList>
            <person name="Chan X.Y."/>
        </authorList>
    </citation>
    <scope>NUCLEOTIDE SEQUENCE [LARGE SCALE GENOMIC DNA]</scope>
    <source>
        <strain evidence="5 6">LK29</strain>
    </source>
</reference>
<dbReference type="Gene3D" id="1.10.10.60">
    <property type="entry name" value="Homeodomain-like"/>
    <property type="match status" value="1"/>
</dbReference>
<dbReference type="PATRIC" id="fig|292.27.peg.5241"/>
<dbReference type="InterPro" id="IPR009057">
    <property type="entry name" value="Homeodomain-like_sf"/>
</dbReference>
<dbReference type="Proteomes" id="UP000036338">
    <property type="component" value="Unassembled WGS sequence"/>
</dbReference>
<proteinExistence type="predicted"/>
<dbReference type="Pfam" id="PF14525">
    <property type="entry name" value="AraC_binding_2"/>
    <property type="match status" value="1"/>
</dbReference>
<dbReference type="PRINTS" id="PR00032">
    <property type="entry name" value="HTHARAC"/>
</dbReference>
<evidence type="ECO:0000313" key="5">
    <source>
        <dbReference type="EMBL" id="KML53740.1"/>
    </source>
</evidence>
<dbReference type="PANTHER" id="PTHR46796">
    <property type="entry name" value="HTH-TYPE TRANSCRIPTIONAL ACTIVATOR RHAS-RELATED"/>
    <property type="match status" value="1"/>
</dbReference>
<dbReference type="InterPro" id="IPR018060">
    <property type="entry name" value="HTH_AraC"/>
</dbReference>
<dbReference type="GO" id="GO:0003700">
    <property type="term" value="F:DNA-binding transcription factor activity"/>
    <property type="evidence" value="ECO:0007669"/>
    <property type="project" value="InterPro"/>
</dbReference>
<accession>A0A0J5ZK85</accession>
<dbReference type="Pfam" id="PF12833">
    <property type="entry name" value="HTH_18"/>
    <property type="match status" value="1"/>
</dbReference>
<keyword evidence="3" id="KW-0804">Transcription</keyword>
<dbReference type="InterPro" id="IPR020449">
    <property type="entry name" value="Tscrpt_reg_AraC-type_HTH"/>
</dbReference>
<dbReference type="InterPro" id="IPR018062">
    <property type="entry name" value="HTH_AraC-typ_CS"/>
</dbReference>
<evidence type="ECO:0000256" key="1">
    <source>
        <dbReference type="ARBA" id="ARBA00023015"/>
    </source>
</evidence>
<dbReference type="AlphaFoldDB" id="A0A0J5ZK85"/>
<sequence>MAHEIVVGESSSGDNLRDLVSDSFLPLALRDTGPLFRMSVRIAVAGGIRVAEVDTSSIRVDRDRALAERAESDCYKMLFQIAGQSRVTQRNKTSTINPGEWLVYDATQAYSIECSDASRFVAALTPPRSSTMWRWFVDRADTQVRQTVGNAHLALRSIQYLMDGQVPDDQESMFGFEQSTLMLLDSVVRREAGDSLNRAGARSASLRMNAEIFLAQHFSDPDLTPDRLASALNVSRRTLYGALAATSQTPQGLIQEYRLQASRRALSDPADINRNLLELAVMCGFSDMTHFGRLFKARFGCSPGVYRMTARNASESK</sequence>
<dbReference type="InterPro" id="IPR035418">
    <property type="entry name" value="AraC-bd_2"/>
</dbReference>
<evidence type="ECO:0000256" key="3">
    <source>
        <dbReference type="ARBA" id="ARBA00023163"/>
    </source>
</evidence>